<feature type="compositionally biased region" description="Basic and acidic residues" evidence="1">
    <location>
        <begin position="44"/>
        <end position="67"/>
    </location>
</feature>
<dbReference type="InterPro" id="IPR035979">
    <property type="entry name" value="RBD_domain_sf"/>
</dbReference>
<feature type="compositionally biased region" description="Basic and acidic residues" evidence="1">
    <location>
        <begin position="153"/>
        <end position="163"/>
    </location>
</feature>
<feature type="region of interest" description="Disordered" evidence="1">
    <location>
        <begin position="1"/>
        <end position="211"/>
    </location>
</feature>
<evidence type="ECO:0000313" key="3">
    <source>
        <dbReference type="Proteomes" id="UP000824782"/>
    </source>
</evidence>
<dbReference type="SUPFAM" id="SSF54928">
    <property type="entry name" value="RNA-binding domain, RBD"/>
    <property type="match status" value="1"/>
</dbReference>
<name>A0AAV6ZHK0_ENGPU</name>
<feature type="compositionally biased region" description="Polar residues" evidence="1">
    <location>
        <begin position="195"/>
        <end position="211"/>
    </location>
</feature>
<gene>
    <name evidence="2" type="ORF">GDO81_025100</name>
</gene>
<evidence type="ECO:0000256" key="1">
    <source>
        <dbReference type="SAM" id="MobiDB-lite"/>
    </source>
</evidence>
<dbReference type="InterPro" id="IPR012677">
    <property type="entry name" value="Nucleotide-bd_a/b_plait_sf"/>
</dbReference>
<dbReference type="GO" id="GO:0003676">
    <property type="term" value="F:nucleic acid binding"/>
    <property type="evidence" value="ECO:0007669"/>
    <property type="project" value="InterPro"/>
</dbReference>
<keyword evidence="3" id="KW-1185">Reference proteome</keyword>
<evidence type="ECO:0000313" key="2">
    <source>
        <dbReference type="EMBL" id="KAG8548531.1"/>
    </source>
</evidence>
<feature type="region of interest" description="Disordered" evidence="1">
    <location>
        <begin position="445"/>
        <end position="487"/>
    </location>
</feature>
<dbReference type="PANTHER" id="PTHR21678">
    <property type="entry name" value="GROWTH INHIBITION AND DIFFERENTIATION RELATED PROTEIN 88"/>
    <property type="match status" value="1"/>
</dbReference>
<feature type="compositionally biased region" description="Polar residues" evidence="1">
    <location>
        <begin position="456"/>
        <end position="467"/>
    </location>
</feature>
<protein>
    <recommendedName>
        <fullName evidence="4">R3H and coiled-coil domain-containing protein 1-like</fullName>
    </recommendedName>
</protein>
<feature type="region of interest" description="Disordered" evidence="1">
    <location>
        <begin position="331"/>
        <end position="353"/>
    </location>
</feature>
<evidence type="ECO:0008006" key="4">
    <source>
        <dbReference type="Google" id="ProtNLM"/>
    </source>
</evidence>
<feature type="compositionally biased region" description="Basic residues" evidence="1">
    <location>
        <begin position="164"/>
        <end position="176"/>
    </location>
</feature>
<dbReference type="AlphaFoldDB" id="A0AAV6ZHK0"/>
<proteinExistence type="predicted"/>
<feature type="compositionally biased region" description="Acidic residues" evidence="1">
    <location>
        <begin position="474"/>
        <end position="487"/>
    </location>
</feature>
<feature type="compositionally biased region" description="Polar residues" evidence="1">
    <location>
        <begin position="107"/>
        <end position="131"/>
    </location>
</feature>
<feature type="compositionally biased region" description="Polar residues" evidence="1">
    <location>
        <begin position="32"/>
        <end position="43"/>
    </location>
</feature>
<feature type="region of interest" description="Disordered" evidence="1">
    <location>
        <begin position="256"/>
        <end position="276"/>
    </location>
</feature>
<dbReference type="Gene3D" id="3.30.70.330">
    <property type="match status" value="1"/>
</dbReference>
<accession>A0AAV6ZHK0</accession>
<dbReference type="EMBL" id="WNYA01000389">
    <property type="protein sequence ID" value="KAG8548531.1"/>
    <property type="molecule type" value="Genomic_DNA"/>
</dbReference>
<comment type="caution">
    <text evidence="2">The sequence shown here is derived from an EMBL/GenBank/DDBJ whole genome shotgun (WGS) entry which is preliminary data.</text>
</comment>
<feature type="compositionally biased region" description="Polar residues" evidence="1">
    <location>
        <begin position="68"/>
        <end position="77"/>
    </location>
</feature>
<organism evidence="2 3">
    <name type="scientific">Engystomops pustulosus</name>
    <name type="common">Tungara frog</name>
    <name type="synonym">Physalaemus pustulosus</name>
    <dbReference type="NCBI Taxonomy" id="76066"/>
    <lineage>
        <taxon>Eukaryota</taxon>
        <taxon>Metazoa</taxon>
        <taxon>Chordata</taxon>
        <taxon>Craniata</taxon>
        <taxon>Vertebrata</taxon>
        <taxon>Euteleostomi</taxon>
        <taxon>Amphibia</taxon>
        <taxon>Batrachia</taxon>
        <taxon>Anura</taxon>
        <taxon>Neobatrachia</taxon>
        <taxon>Hyloidea</taxon>
        <taxon>Leptodactylidae</taxon>
        <taxon>Leiuperinae</taxon>
        <taxon>Engystomops</taxon>
    </lineage>
</organism>
<reference evidence="2" key="1">
    <citation type="thesis" date="2020" institute="ProQuest LLC" country="789 East Eisenhower Parkway, Ann Arbor, MI, USA">
        <title>Comparative Genomics and Chromosome Evolution.</title>
        <authorList>
            <person name="Mudd A.B."/>
        </authorList>
    </citation>
    <scope>NUCLEOTIDE SEQUENCE</scope>
    <source>
        <strain evidence="2">237g6f4</strain>
        <tissue evidence="2">Blood</tissue>
    </source>
</reference>
<sequence>MDQDRPRHRRPDKALYVPKARRNVVDNERVGTDQTSASSNKTPIQERYRNTKENHRTAGLESGDHQNARFSRSSTTKAEPIDRGVATEANDSFGETFHSLSIDEKTTTLASSESCSTAPRIDSTSPKQTEPSLARLTTAGDCPRKQSDHRRKGGEETWAEKDRARRKVQPKRKSQPRKSENPADSLQGKEDLARLSSSAEPRVCNQDNLGFPSNTVDNSWECKAENIDATTVQQSNILLPGTDSAEVICVSDTTKVPSGPGSVLESNADNTLSHEKQENITERKLDLAAVIAEEERGDVCTARLDGGGCPHEDIGAGLDGLHTSLLMEGPSRPHGFGKTDAVEPGAGREDIGDSTETIEPIVNHNMDSLDTDLRLAELSPSPAVMLVDPIPEAIKDMAPALAEVAEEVPTYKGMDALPEPCIMADNAEHNRGIVLDCSLTGTDCVSEGRSHPGKEQGSTNLGTTEKVSQSEASGAEEESWDSLFTDDGDCLDPHHLEELTLREGDGDGGKQSRYNYYDYDPKEPDMDDPELSHVIEIYDFPAEFKTEDLLRAFSSYQKKGFDVKWVDDTHALGVFSSPITARDALSSKNPMVKVRPLSQATRASRAKARSCAGKCGGL</sequence>
<dbReference type="Proteomes" id="UP000824782">
    <property type="component" value="Unassembled WGS sequence"/>
</dbReference>
<dbReference type="PANTHER" id="PTHR21678:SF7">
    <property type="entry name" value="COILED-COIL DOMAIN-CONTAINING PROTEIN R3HCC1L"/>
    <property type="match status" value="1"/>
</dbReference>
<feature type="compositionally biased region" description="Basic and acidic residues" evidence="1">
    <location>
        <begin position="177"/>
        <end position="193"/>
    </location>
</feature>
<feature type="compositionally biased region" description="Basic residues" evidence="1">
    <location>
        <begin position="1"/>
        <end position="11"/>
    </location>
</feature>
<dbReference type="InterPro" id="IPR039884">
    <property type="entry name" value="R3HC1/R3HCL"/>
</dbReference>